<dbReference type="InterPro" id="IPR018764">
    <property type="entry name" value="RskA_C"/>
</dbReference>
<evidence type="ECO:0000313" key="4">
    <source>
        <dbReference type="Proteomes" id="UP001333818"/>
    </source>
</evidence>
<dbReference type="EMBL" id="JAZBJZ010000112">
    <property type="protein sequence ID" value="MEE3719096.1"/>
    <property type="molecule type" value="Genomic_DNA"/>
</dbReference>
<feature type="compositionally biased region" description="Polar residues" evidence="1">
    <location>
        <begin position="87"/>
        <end position="101"/>
    </location>
</feature>
<dbReference type="PANTHER" id="PTHR37461">
    <property type="entry name" value="ANTI-SIGMA-K FACTOR RSKA"/>
    <property type="match status" value="1"/>
</dbReference>
<dbReference type="AlphaFoldDB" id="A0AAW9Q1W8"/>
<sequence length="279" mass="29967">MTGREQPEAMQELLAGYVLGDLTPYEVESVLQLLSDRPEFQLEVDRLQETLSLLPHALPETTPEFDLRSRILGQAQAEMNLEAASDSALSNSPVNSPASLTVNPSPNPSVNSVLPLWRQPKIWLGAIATLAAIGFAGLSFDAYRLRQELAIAQAELSSYRNMVALLPQPNNRLLSLKGMGATPTASGSLVIVPQGNSALLTIQNLPPLPTGKMYRLWSIVNGKKMDCGNFQADASGKVFVKVPLGEFLMGTNAVVITVEPSATSPEPTGEMVMKGEVSL</sequence>
<comment type="caution">
    <text evidence="3">The sequence shown here is derived from an EMBL/GenBank/DDBJ whole genome shotgun (WGS) entry which is preliminary data.</text>
</comment>
<dbReference type="RefSeq" id="WP_330485532.1">
    <property type="nucleotide sequence ID" value="NZ_JAZBJZ010000112.1"/>
</dbReference>
<feature type="region of interest" description="Disordered" evidence="1">
    <location>
        <begin position="82"/>
        <end position="106"/>
    </location>
</feature>
<dbReference type="GO" id="GO:0016989">
    <property type="term" value="F:sigma factor antagonist activity"/>
    <property type="evidence" value="ECO:0007669"/>
    <property type="project" value="TreeGrafter"/>
</dbReference>
<dbReference type="InterPro" id="IPR051474">
    <property type="entry name" value="Anti-sigma-K/W_factor"/>
</dbReference>
<dbReference type="Pfam" id="PF10099">
    <property type="entry name" value="RskA_C"/>
    <property type="match status" value="1"/>
</dbReference>
<reference evidence="3" key="1">
    <citation type="submission" date="2024-01" db="EMBL/GenBank/DDBJ databases">
        <title>Bank of Algae and Cyanobacteria of the Azores (BACA) strain genomes.</title>
        <authorList>
            <person name="Luz R."/>
            <person name="Cordeiro R."/>
            <person name="Fonseca A."/>
            <person name="Goncalves V."/>
        </authorList>
    </citation>
    <scope>NUCLEOTIDE SEQUENCE</scope>
    <source>
        <strain evidence="3">BACA0141</strain>
    </source>
</reference>
<dbReference type="GO" id="GO:0005886">
    <property type="term" value="C:plasma membrane"/>
    <property type="evidence" value="ECO:0007669"/>
    <property type="project" value="InterPro"/>
</dbReference>
<dbReference type="GO" id="GO:0006417">
    <property type="term" value="P:regulation of translation"/>
    <property type="evidence" value="ECO:0007669"/>
    <property type="project" value="TreeGrafter"/>
</dbReference>
<proteinExistence type="predicted"/>
<feature type="domain" description="Anti-sigma K factor RskA C-terminal" evidence="2">
    <location>
        <begin position="123"/>
        <end position="270"/>
    </location>
</feature>
<evidence type="ECO:0000259" key="2">
    <source>
        <dbReference type="Pfam" id="PF10099"/>
    </source>
</evidence>
<dbReference type="PANTHER" id="PTHR37461:SF1">
    <property type="entry name" value="ANTI-SIGMA-K FACTOR RSKA"/>
    <property type="match status" value="1"/>
</dbReference>
<evidence type="ECO:0000313" key="3">
    <source>
        <dbReference type="EMBL" id="MEE3719096.1"/>
    </source>
</evidence>
<dbReference type="Proteomes" id="UP001333818">
    <property type="component" value="Unassembled WGS sequence"/>
</dbReference>
<name>A0AAW9Q1W8_9CYAN</name>
<keyword evidence="4" id="KW-1185">Reference proteome</keyword>
<protein>
    <submittedName>
        <fullName evidence="3">Anti-sigma factor</fullName>
    </submittedName>
</protein>
<organism evidence="3 4">
    <name type="scientific">Tumidithrix elongata BACA0141</name>
    <dbReference type="NCBI Taxonomy" id="2716417"/>
    <lineage>
        <taxon>Bacteria</taxon>
        <taxon>Bacillati</taxon>
        <taxon>Cyanobacteriota</taxon>
        <taxon>Cyanophyceae</taxon>
        <taxon>Pseudanabaenales</taxon>
        <taxon>Pseudanabaenaceae</taxon>
        <taxon>Tumidithrix</taxon>
        <taxon>Tumidithrix elongata</taxon>
    </lineage>
</organism>
<accession>A0AAW9Q1W8</accession>
<evidence type="ECO:0000256" key="1">
    <source>
        <dbReference type="SAM" id="MobiDB-lite"/>
    </source>
</evidence>
<gene>
    <name evidence="3" type="ORF">V2H45_20335</name>
</gene>